<evidence type="ECO:0000313" key="2">
    <source>
        <dbReference type="EMBL" id="RNA66305.1"/>
    </source>
</evidence>
<feature type="region of interest" description="Disordered" evidence="1">
    <location>
        <begin position="55"/>
        <end position="96"/>
    </location>
</feature>
<proteinExistence type="predicted"/>
<organism evidence="2 3">
    <name type="scientific">Alteribacter keqinensis</name>
    <dbReference type="NCBI Taxonomy" id="2483800"/>
    <lineage>
        <taxon>Bacteria</taxon>
        <taxon>Bacillati</taxon>
        <taxon>Bacillota</taxon>
        <taxon>Bacilli</taxon>
        <taxon>Bacillales</taxon>
        <taxon>Bacillaceae</taxon>
        <taxon>Alteribacter</taxon>
    </lineage>
</organism>
<reference evidence="2 3" key="1">
    <citation type="submission" date="2018-10" db="EMBL/GenBank/DDBJ databases">
        <title>Bacillus Keqinensis sp. nov., a moderately halophilic bacterium isolated from a saline-alkaline lake.</title>
        <authorList>
            <person name="Wang H."/>
        </authorList>
    </citation>
    <scope>NUCLEOTIDE SEQUENCE [LARGE SCALE GENOMIC DNA]</scope>
    <source>
        <strain evidence="2 3">KQ-3</strain>
    </source>
</reference>
<evidence type="ECO:0000313" key="3">
    <source>
        <dbReference type="Proteomes" id="UP000278746"/>
    </source>
</evidence>
<dbReference type="EMBL" id="RHIB01000004">
    <property type="protein sequence ID" value="RNA66305.1"/>
    <property type="molecule type" value="Genomic_DNA"/>
</dbReference>
<evidence type="ECO:0000256" key="1">
    <source>
        <dbReference type="SAM" id="MobiDB-lite"/>
    </source>
</evidence>
<feature type="compositionally biased region" description="Polar residues" evidence="1">
    <location>
        <begin position="62"/>
        <end position="80"/>
    </location>
</feature>
<comment type="caution">
    <text evidence="2">The sequence shown here is derived from an EMBL/GenBank/DDBJ whole genome shotgun (WGS) entry which is preliminary data.</text>
</comment>
<accession>A0A3M7TNX0</accession>
<dbReference type="OrthoDB" id="2943875at2"/>
<dbReference type="Proteomes" id="UP000278746">
    <property type="component" value="Unassembled WGS sequence"/>
</dbReference>
<evidence type="ECO:0008006" key="4">
    <source>
        <dbReference type="Google" id="ProtNLM"/>
    </source>
</evidence>
<keyword evidence="3" id="KW-1185">Reference proteome</keyword>
<gene>
    <name evidence="2" type="ORF">EBO34_19500</name>
</gene>
<dbReference type="RefSeq" id="WP_122901772.1">
    <property type="nucleotide sequence ID" value="NZ_RHIB01000004.1"/>
</dbReference>
<feature type="compositionally biased region" description="Basic residues" evidence="1">
    <location>
        <begin position="87"/>
        <end position="96"/>
    </location>
</feature>
<sequence>METNKKLLAMLVEKTFKKHGVKNVQSNLTKEQKVKLRSIVKEMEQEVKAFVEKAEKKEVHQGNPQKSAPSEVNPPSFSETTEGKPYVYRKKNRKNR</sequence>
<protein>
    <recommendedName>
        <fullName evidence="4">Spore coat protein</fullName>
    </recommendedName>
</protein>
<dbReference type="AlphaFoldDB" id="A0A3M7TNX0"/>
<name>A0A3M7TNX0_9BACI</name>